<dbReference type="Proteomes" id="UP001178461">
    <property type="component" value="Chromosome 8"/>
</dbReference>
<sequence>MCLCSSPMMQYTWGGGSDLGWFHTRAPVVEPSEASDICQSHPKATPFQPSHSAAAHTFIFSIVPGFLRVPDRNKKVPATYFSFLLLLEATHCQKESKQVSTQQCCARAGRRLSMGRLVAVRIYSCYSHLS</sequence>
<dbReference type="AlphaFoldDB" id="A0AA35KQY2"/>
<gene>
    <name evidence="1" type="ORF">PODLI_1B012496</name>
</gene>
<dbReference type="EMBL" id="OX395133">
    <property type="protein sequence ID" value="CAI5781814.1"/>
    <property type="molecule type" value="Genomic_DNA"/>
</dbReference>
<protein>
    <submittedName>
        <fullName evidence="1">Uncharacterized protein</fullName>
    </submittedName>
</protein>
<proteinExistence type="predicted"/>
<reference evidence="1" key="1">
    <citation type="submission" date="2022-12" db="EMBL/GenBank/DDBJ databases">
        <authorList>
            <person name="Alioto T."/>
            <person name="Alioto T."/>
            <person name="Gomez Garrido J."/>
        </authorList>
    </citation>
    <scope>NUCLEOTIDE SEQUENCE</scope>
</reference>
<organism evidence="1 2">
    <name type="scientific">Podarcis lilfordi</name>
    <name type="common">Lilford's wall lizard</name>
    <dbReference type="NCBI Taxonomy" id="74358"/>
    <lineage>
        <taxon>Eukaryota</taxon>
        <taxon>Metazoa</taxon>
        <taxon>Chordata</taxon>
        <taxon>Craniata</taxon>
        <taxon>Vertebrata</taxon>
        <taxon>Euteleostomi</taxon>
        <taxon>Lepidosauria</taxon>
        <taxon>Squamata</taxon>
        <taxon>Bifurcata</taxon>
        <taxon>Unidentata</taxon>
        <taxon>Episquamata</taxon>
        <taxon>Laterata</taxon>
        <taxon>Lacertibaenia</taxon>
        <taxon>Lacertidae</taxon>
        <taxon>Podarcis</taxon>
    </lineage>
</organism>
<name>A0AA35KQY2_9SAUR</name>
<evidence type="ECO:0000313" key="2">
    <source>
        <dbReference type="Proteomes" id="UP001178461"/>
    </source>
</evidence>
<evidence type="ECO:0000313" key="1">
    <source>
        <dbReference type="EMBL" id="CAI5781814.1"/>
    </source>
</evidence>
<keyword evidence="2" id="KW-1185">Reference proteome</keyword>
<accession>A0AA35KQY2</accession>